<dbReference type="PROSITE" id="PS00674">
    <property type="entry name" value="AAA"/>
    <property type="match status" value="1"/>
</dbReference>
<evidence type="ECO:0000256" key="1">
    <source>
        <dbReference type="RuleBase" id="RU003651"/>
    </source>
</evidence>
<keyword evidence="1" id="KW-0067">ATP-binding</keyword>
<dbReference type="Gene3D" id="3.40.50.300">
    <property type="entry name" value="P-loop containing nucleotide triphosphate hydrolases"/>
    <property type="match status" value="2"/>
</dbReference>
<reference evidence="3" key="1">
    <citation type="journal article" date="2022" name="Front. Genet.">
        <title>Chromosome-Scale Assembly of the Dendrobium nobile Genome Provides Insights Into the Molecular Mechanism of the Biosynthesis of the Medicinal Active Ingredient of Dendrobium.</title>
        <authorList>
            <person name="Xu Q."/>
            <person name="Niu S.-C."/>
            <person name="Li K.-L."/>
            <person name="Zheng P.-J."/>
            <person name="Zhang X.-J."/>
            <person name="Jia Y."/>
            <person name="Liu Y."/>
            <person name="Niu Y.-X."/>
            <person name="Yu L.-H."/>
            <person name="Chen D.-F."/>
            <person name="Zhang G.-Q."/>
        </authorList>
    </citation>
    <scope>NUCLEOTIDE SEQUENCE</scope>
    <source>
        <tissue evidence="3">Leaf</tissue>
    </source>
</reference>
<dbReference type="InterPro" id="IPR003593">
    <property type="entry name" value="AAA+_ATPase"/>
</dbReference>
<dbReference type="SMR" id="A0A8T3AUZ1"/>
<sequence length="480" mass="54449">MLRITSQAPPRLRAQADHLTYEGAVLSNELCDLLRPRKSALVLREARQGGCRFCGECFIGSGKEAPFMVLGVVGSDNRSNMMSGEMRRERLRFQDFGGINKPELRLMIGILLHDPPGCGKTKLAYAITNEIGCASEKNIHDLFNKAYQSASSIIFIDDIDMKRRLLTQCMTCMDESQQILKAMDNRMSSYILVIGATSKLDAVDQTLRKPVCFDKEITLGVPDLRSHMHLSFMFKNGFLFYFFLEATKLVQPSTRREGISSIPNIKWEDVGGLDSLRNAFNLYTIQCIKHPEDYEGLEFLGKYAGESEQEVRTIFSRARICSPCIIFFDEVDALTRKRGRKRGREGASVMEWALYQLLVELDGADKRHGVYVIGATNRLEVIDLAVLRPGRFGRLFYVPLLSADEWGLILKALADKRPVNEAVMTTKEEKQMHVNQRISYDEPLVIKTSHFEKALEKIIPSVSKEQKRYYAALSQNFRAA</sequence>
<dbReference type="Pfam" id="PF00004">
    <property type="entry name" value="AAA"/>
    <property type="match status" value="2"/>
</dbReference>
<organism evidence="3 4">
    <name type="scientific">Dendrobium nobile</name>
    <name type="common">Orchid</name>
    <dbReference type="NCBI Taxonomy" id="94219"/>
    <lineage>
        <taxon>Eukaryota</taxon>
        <taxon>Viridiplantae</taxon>
        <taxon>Streptophyta</taxon>
        <taxon>Embryophyta</taxon>
        <taxon>Tracheophyta</taxon>
        <taxon>Spermatophyta</taxon>
        <taxon>Magnoliopsida</taxon>
        <taxon>Liliopsida</taxon>
        <taxon>Asparagales</taxon>
        <taxon>Orchidaceae</taxon>
        <taxon>Epidendroideae</taxon>
        <taxon>Malaxideae</taxon>
        <taxon>Dendrobiinae</taxon>
        <taxon>Dendrobium</taxon>
    </lineage>
</organism>
<dbReference type="Gene3D" id="1.10.8.60">
    <property type="match status" value="1"/>
</dbReference>
<keyword evidence="1" id="KW-0547">Nucleotide-binding</keyword>
<dbReference type="EMBL" id="JAGYWB010000013">
    <property type="protein sequence ID" value="KAI0500283.1"/>
    <property type="molecule type" value="Genomic_DNA"/>
</dbReference>
<accession>A0A8T3AUZ1</accession>
<comment type="caution">
    <text evidence="3">The sequence shown here is derived from an EMBL/GenBank/DDBJ whole genome shotgun (WGS) entry which is preliminary data.</text>
</comment>
<dbReference type="SMART" id="SM00382">
    <property type="entry name" value="AAA"/>
    <property type="match status" value="1"/>
</dbReference>
<dbReference type="InterPro" id="IPR003960">
    <property type="entry name" value="ATPase_AAA_CS"/>
</dbReference>
<dbReference type="AlphaFoldDB" id="A0A8T3AUZ1"/>
<dbReference type="GO" id="GO:0016887">
    <property type="term" value="F:ATP hydrolysis activity"/>
    <property type="evidence" value="ECO:0007669"/>
    <property type="project" value="InterPro"/>
</dbReference>
<dbReference type="InterPro" id="IPR003959">
    <property type="entry name" value="ATPase_AAA_core"/>
</dbReference>
<dbReference type="Proteomes" id="UP000829196">
    <property type="component" value="Unassembled WGS sequence"/>
</dbReference>
<dbReference type="PANTHER" id="PTHR48470">
    <property type="entry name" value="CELL DIVISION CONTROL PROTEIN 48 C ISOFORM 1"/>
    <property type="match status" value="1"/>
</dbReference>
<evidence type="ECO:0000313" key="4">
    <source>
        <dbReference type="Proteomes" id="UP000829196"/>
    </source>
</evidence>
<name>A0A8T3AUZ1_DENNO</name>
<evidence type="ECO:0000313" key="3">
    <source>
        <dbReference type="EMBL" id="KAI0500283.1"/>
    </source>
</evidence>
<evidence type="ECO:0000259" key="2">
    <source>
        <dbReference type="SMART" id="SM00382"/>
    </source>
</evidence>
<feature type="domain" description="AAA+ ATPase" evidence="2">
    <location>
        <begin position="106"/>
        <end position="402"/>
    </location>
</feature>
<dbReference type="InterPro" id="IPR027417">
    <property type="entry name" value="P-loop_NTPase"/>
</dbReference>
<gene>
    <name evidence="3" type="ORF">KFK09_018495</name>
</gene>
<dbReference type="PANTHER" id="PTHR48470:SF1">
    <property type="entry name" value="CELL DIVISION CONTROL PROTEIN 48 C ISOFORM 1"/>
    <property type="match status" value="1"/>
</dbReference>
<dbReference type="GO" id="GO:0005524">
    <property type="term" value="F:ATP binding"/>
    <property type="evidence" value="ECO:0007669"/>
    <property type="project" value="UniProtKB-KW"/>
</dbReference>
<dbReference type="SUPFAM" id="SSF52540">
    <property type="entry name" value="P-loop containing nucleoside triphosphate hydrolases"/>
    <property type="match status" value="2"/>
</dbReference>
<dbReference type="InterPro" id="IPR055278">
    <property type="entry name" value="CDC48c"/>
</dbReference>
<comment type="similarity">
    <text evidence="1">Belongs to the AAA ATPase family.</text>
</comment>
<proteinExistence type="inferred from homology"/>
<dbReference type="OrthoDB" id="27435at2759"/>
<keyword evidence="4" id="KW-1185">Reference proteome</keyword>
<protein>
    <recommendedName>
        <fullName evidence="2">AAA+ ATPase domain-containing protein</fullName>
    </recommendedName>
</protein>